<gene>
    <name evidence="8" type="ORF">JJB11_06655</name>
</gene>
<reference evidence="8" key="1">
    <citation type="journal article" date="2012" name="J. Microbiol. Biotechnol.">
        <title>Ramlibacter ginsenosidimutans sp. nov., with ginsenoside-converting activity.</title>
        <authorList>
            <person name="Wang L."/>
            <person name="An D.S."/>
            <person name="Kim S.G."/>
            <person name="Jin F.X."/>
            <person name="Kim S.C."/>
            <person name="Lee S.T."/>
            <person name="Im W.T."/>
        </authorList>
    </citation>
    <scope>NUCLEOTIDE SEQUENCE</scope>
    <source>
        <strain evidence="8">KACC 17527</strain>
    </source>
</reference>
<evidence type="ECO:0000256" key="4">
    <source>
        <dbReference type="ARBA" id="ARBA00023136"/>
    </source>
</evidence>
<keyword evidence="9" id="KW-1185">Reference proteome</keyword>
<dbReference type="InterPro" id="IPR021797">
    <property type="entry name" value="Wzy_C_2"/>
</dbReference>
<dbReference type="RefSeq" id="WP_201167490.1">
    <property type="nucleotide sequence ID" value="NZ_JAEPWM010000002.1"/>
</dbReference>
<feature type="transmembrane region" description="Helical" evidence="5">
    <location>
        <begin position="173"/>
        <end position="202"/>
    </location>
</feature>
<evidence type="ECO:0000313" key="8">
    <source>
        <dbReference type="EMBL" id="MBK6005771.1"/>
    </source>
</evidence>
<comment type="subcellular location">
    <subcellularLocation>
        <location evidence="1">Membrane</location>
        <topology evidence="1">Multi-pass membrane protein</topology>
    </subcellularLocation>
</comment>
<dbReference type="PANTHER" id="PTHR37422">
    <property type="entry name" value="TEICHURONIC ACID BIOSYNTHESIS PROTEIN TUAE"/>
    <property type="match status" value="1"/>
</dbReference>
<keyword evidence="2 5" id="KW-0812">Transmembrane</keyword>
<keyword evidence="3 5" id="KW-1133">Transmembrane helix</keyword>
<evidence type="ECO:0000256" key="3">
    <source>
        <dbReference type="ARBA" id="ARBA00022989"/>
    </source>
</evidence>
<evidence type="ECO:0000313" key="9">
    <source>
        <dbReference type="Proteomes" id="UP000630528"/>
    </source>
</evidence>
<dbReference type="InterPro" id="IPR051533">
    <property type="entry name" value="WaaL-like"/>
</dbReference>
<reference evidence="8" key="2">
    <citation type="submission" date="2021-01" db="EMBL/GenBank/DDBJ databases">
        <authorList>
            <person name="Kang M."/>
        </authorList>
    </citation>
    <scope>NUCLEOTIDE SEQUENCE</scope>
    <source>
        <strain evidence="8">KACC 17527</strain>
    </source>
</reference>
<dbReference type="AlphaFoldDB" id="A0A934TQL8"/>
<evidence type="ECO:0000259" key="6">
    <source>
        <dbReference type="Pfam" id="PF04932"/>
    </source>
</evidence>
<evidence type="ECO:0000259" key="7">
    <source>
        <dbReference type="Pfam" id="PF11846"/>
    </source>
</evidence>
<keyword evidence="8" id="KW-0436">Ligase</keyword>
<protein>
    <submittedName>
        <fullName evidence="8">O-antigen ligase C-terminal domain-containing protein</fullName>
    </submittedName>
</protein>
<feature type="transmembrane region" description="Helical" evidence="5">
    <location>
        <begin position="53"/>
        <end position="69"/>
    </location>
</feature>
<dbReference type="Pfam" id="PF04932">
    <property type="entry name" value="Wzy_C"/>
    <property type="match status" value="1"/>
</dbReference>
<feature type="transmembrane region" description="Helical" evidence="5">
    <location>
        <begin position="105"/>
        <end position="128"/>
    </location>
</feature>
<sequence>MSLALAALPWLNPFARGPSPSVMPWLVSALCGIGLWILASAGGQGWPRMPRGLLAAMAATVVWAALAHLPLRPEVVMLAAGLLLIALAAGFSPDPDLRAGLQAGFLAAAALSAVLGLVQYFGVASVFSPWIDLAEAGEAFGNLRQPNQYATLCWIGGAIVLFGTLRLSRGAALALLVLLAAGSAASVSRTGMVQGLVLTLLAASWKHPRRGERLRLCAVAALAYFVATVLLPIALDAATGAMPARTLWGRIGGAAGCSSRLVLWSNVLHLIAQKPLAGWGWGELDYAHFDTLYAGPRFCDILDNAHNLPLHFAVELGVPAAVLLCAGGLWWAWRQRPWREADAMRQLAWAIASLILLHSLLEYPLWYGPFQIAFGASLGWLLARESMPAAAASSRRTALAGALVLLAATAHAAWDYARVSQIYVQPQRRLPFWADDTLSVVRRSWLFSGQARFAELTLATPDRGNAQRLYPLALDVLHYSPEPRVIERAIESATLLGRDREAVLLLARFRAAFPQEYEAWRRSQHVAR</sequence>
<evidence type="ECO:0000256" key="1">
    <source>
        <dbReference type="ARBA" id="ARBA00004141"/>
    </source>
</evidence>
<organism evidence="8 9">
    <name type="scientific">Ramlibacter ginsenosidimutans</name>
    <dbReference type="NCBI Taxonomy" id="502333"/>
    <lineage>
        <taxon>Bacteria</taxon>
        <taxon>Pseudomonadati</taxon>
        <taxon>Pseudomonadota</taxon>
        <taxon>Betaproteobacteria</taxon>
        <taxon>Burkholderiales</taxon>
        <taxon>Comamonadaceae</taxon>
        <taxon>Ramlibacter</taxon>
    </lineage>
</organism>
<proteinExistence type="predicted"/>
<feature type="transmembrane region" description="Helical" evidence="5">
    <location>
        <begin position="76"/>
        <end position="93"/>
    </location>
</feature>
<dbReference type="InterPro" id="IPR007016">
    <property type="entry name" value="O-antigen_ligase-rel_domated"/>
</dbReference>
<feature type="transmembrane region" description="Helical" evidence="5">
    <location>
        <begin position="310"/>
        <end position="331"/>
    </location>
</feature>
<feature type="domain" description="O-antigen ligase-related" evidence="6">
    <location>
        <begin position="175"/>
        <end position="324"/>
    </location>
</feature>
<dbReference type="Pfam" id="PF11846">
    <property type="entry name" value="Wzy_C_2"/>
    <property type="match status" value="1"/>
</dbReference>
<feature type="domain" description="Virulence factor membrane-bound polymerase C-terminal" evidence="7">
    <location>
        <begin position="347"/>
        <end position="524"/>
    </location>
</feature>
<dbReference type="PANTHER" id="PTHR37422:SF21">
    <property type="entry name" value="EXOQ-LIKE PROTEIN"/>
    <property type="match status" value="1"/>
</dbReference>
<feature type="transmembrane region" description="Helical" evidence="5">
    <location>
        <begin position="214"/>
        <end position="235"/>
    </location>
</feature>
<keyword evidence="4 5" id="KW-0472">Membrane</keyword>
<dbReference type="Proteomes" id="UP000630528">
    <property type="component" value="Unassembled WGS sequence"/>
</dbReference>
<dbReference type="EMBL" id="JAEPWM010000002">
    <property type="protein sequence ID" value="MBK6005771.1"/>
    <property type="molecule type" value="Genomic_DNA"/>
</dbReference>
<evidence type="ECO:0000256" key="2">
    <source>
        <dbReference type="ARBA" id="ARBA00022692"/>
    </source>
</evidence>
<dbReference type="GO" id="GO:0016020">
    <property type="term" value="C:membrane"/>
    <property type="evidence" value="ECO:0007669"/>
    <property type="project" value="UniProtKB-SubCell"/>
</dbReference>
<comment type="caution">
    <text evidence="8">The sequence shown here is derived from an EMBL/GenBank/DDBJ whole genome shotgun (WGS) entry which is preliminary data.</text>
</comment>
<accession>A0A934TQL8</accession>
<dbReference type="GO" id="GO:0016874">
    <property type="term" value="F:ligase activity"/>
    <property type="evidence" value="ECO:0007669"/>
    <property type="project" value="UniProtKB-KW"/>
</dbReference>
<evidence type="ECO:0000256" key="5">
    <source>
        <dbReference type="SAM" id="Phobius"/>
    </source>
</evidence>
<feature type="transmembrane region" description="Helical" evidence="5">
    <location>
        <begin position="343"/>
        <end position="360"/>
    </location>
</feature>
<name>A0A934TQL8_9BURK</name>